<dbReference type="EMBL" id="NPEX01000119">
    <property type="protein sequence ID" value="RAI42898.1"/>
    <property type="molecule type" value="Genomic_DNA"/>
</dbReference>
<dbReference type="GO" id="GO:0031012">
    <property type="term" value="C:extracellular matrix"/>
    <property type="evidence" value="ECO:0007669"/>
    <property type="project" value="InterPro"/>
</dbReference>
<keyword evidence="3" id="KW-0378">Hydrolase</keyword>
<comment type="caution">
    <text evidence="6">The sequence shown here is derived from an EMBL/GenBank/DDBJ whole genome shotgun (WGS) entry which is preliminary data.</text>
</comment>
<keyword evidence="2" id="KW-0479">Metal-binding</keyword>
<proteinExistence type="predicted"/>
<organism evidence="6 7">
    <name type="scientific">Rhodoplanes roseus</name>
    <dbReference type="NCBI Taxonomy" id="29409"/>
    <lineage>
        <taxon>Bacteria</taxon>
        <taxon>Pseudomonadati</taxon>
        <taxon>Pseudomonadota</taxon>
        <taxon>Alphaproteobacteria</taxon>
        <taxon>Hyphomicrobiales</taxon>
        <taxon>Nitrobacteraceae</taxon>
        <taxon>Rhodoplanes</taxon>
    </lineage>
</organism>
<feature type="domain" description="Peptidase metallopeptidase" evidence="5">
    <location>
        <begin position="33"/>
        <end position="199"/>
    </location>
</feature>
<evidence type="ECO:0000313" key="7">
    <source>
        <dbReference type="Proteomes" id="UP000249130"/>
    </source>
</evidence>
<evidence type="ECO:0000259" key="5">
    <source>
        <dbReference type="SMART" id="SM00235"/>
    </source>
</evidence>
<keyword evidence="4" id="KW-0862">Zinc</keyword>
<protein>
    <submittedName>
        <fullName evidence="6">Matrix metalloproteinase-11</fullName>
    </submittedName>
</protein>
<dbReference type="Proteomes" id="UP000249130">
    <property type="component" value="Unassembled WGS sequence"/>
</dbReference>
<dbReference type="GO" id="GO:0006508">
    <property type="term" value="P:proteolysis"/>
    <property type="evidence" value="ECO:0007669"/>
    <property type="project" value="UniProtKB-KW"/>
</dbReference>
<dbReference type="GO" id="GO:0008270">
    <property type="term" value="F:zinc ion binding"/>
    <property type="evidence" value="ECO:0007669"/>
    <property type="project" value="InterPro"/>
</dbReference>
<gene>
    <name evidence="6" type="ORF">CH341_17175</name>
</gene>
<name>A0A327L5J1_9BRAD</name>
<accession>A0A327L5J1</accession>
<reference evidence="6 7" key="1">
    <citation type="submission" date="2017-07" db="EMBL/GenBank/DDBJ databases">
        <title>Draft Genome Sequences of Select Purple Nonsulfur Bacteria.</title>
        <authorList>
            <person name="Lasarre B."/>
            <person name="Mckinlay J.B."/>
        </authorList>
    </citation>
    <scope>NUCLEOTIDE SEQUENCE [LARGE SCALE GENOMIC DNA]</scope>
    <source>
        <strain evidence="6 7">DSM 5909</strain>
    </source>
</reference>
<dbReference type="SUPFAM" id="SSF55486">
    <property type="entry name" value="Metalloproteases ('zincins'), catalytic domain"/>
    <property type="match status" value="1"/>
</dbReference>
<dbReference type="CDD" id="cd04268">
    <property type="entry name" value="ZnMc_MMP_like"/>
    <property type="match status" value="1"/>
</dbReference>
<evidence type="ECO:0000256" key="1">
    <source>
        <dbReference type="ARBA" id="ARBA00022670"/>
    </source>
</evidence>
<dbReference type="AlphaFoldDB" id="A0A327L5J1"/>
<sequence length="246" mass="27640">MRDGVRCETEKRGHSSSRGRSPLEIIVDASEGFIPLWDKGTTLRWKFRNSSLQFFENPEAAKGEIEVLLGEAILAWGDAAPVKFAKREDAWDFEIVVKQGDNCNVSGCVLASAFFPDAGRHVLSIYPKMFTQSREEQVETLVHEIGHVFGLRHFFAQISETEWPSQIFGKHQKFSIMNYGSDSRLTAADRQDLKRLYDLAWAGQLKAINGTPIRFMRPFHASGVSAQAVMVGELQPVGRLLTRPEA</sequence>
<dbReference type="InterPro" id="IPR024079">
    <property type="entry name" value="MetalloPept_cat_dom_sf"/>
</dbReference>
<dbReference type="InterPro" id="IPR001818">
    <property type="entry name" value="Pept_M10_metallopeptidase"/>
</dbReference>
<evidence type="ECO:0000256" key="3">
    <source>
        <dbReference type="ARBA" id="ARBA00022801"/>
    </source>
</evidence>
<dbReference type="InterPro" id="IPR006026">
    <property type="entry name" value="Peptidase_Metallo"/>
</dbReference>
<dbReference type="Gene3D" id="3.40.390.10">
    <property type="entry name" value="Collagenase (Catalytic Domain)"/>
    <property type="match status" value="1"/>
</dbReference>
<evidence type="ECO:0000256" key="2">
    <source>
        <dbReference type="ARBA" id="ARBA00022723"/>
    </source>
</evidence>
<keyword evidence="1" id="KW-0645">Protease</keyword>
<keyword evidence="7" id="KW-1185">Reference proteome</keyword>
<dbReference type="GO" id="GO:0004222">
    <property type="term" value="F:metalloendopeptidase activity"/>
    <property type="evidence" value="ECO:0007669"/>
    <property type="project" value="InterPro"/>
</dbReference>
<evidence type="ECO:0000313" key="6">
    <source>
        <dbReference type="EMBL" id="RAI42898.1"/>
    </source>
</evidence>
<dbReference type="SMART" id="SM00235">
    <property type="entry name" value="ZnMc"/>
    <property type="match status" value="1"/>
</dbReference>
<evidence type="ECO:0000256" key="4">
    <source>
        <dbReference type="ARBA" id="ARBA00022833"/>
    </source>
</evidence>
<dbReference type="Pfam" id="PF00413">
    <property type="entry name" value="Peptidase_M10"/>
    <property type="match status" value="1"/>
</dbReference>